<dbReference type="Proteomes" id="UP001139971">
    <property type="component" value="Unassembled WGS sequence"/>
</dbReference>
<reference evidence="2" key="1">
    <citation type="submission" date="2023-02" db="EMBL/GenBank/DDBJ databases">
        <title>Tahibacter soli sp. nov. isolated from soil.</title>
        <authorList>
            <person name="Baek J.H."/>
            <person name="Lee J.K."/>
            <person name="Choi D.G."/>
            <person name="Jeon C.O."/>
        </authorList>
    </citation>
    <scope>NUCLEOTIDE SEQUENCE</scope>
    <source>
        <strain evidence="2">BL</strain>
    </source>
</reference>
<comment type="caution">
    <text evidence="2">The sequence shown here is derived from an EMBL/GenBank/DDBJ whole genome shotgun (WGS) entry which is preliminary data.</text>
</comment>
<gene>
    <name evidence="2" type="ORF">OD750_000305</name>
</gene>
<evidence type="ECO:0000313" key="2">
    <source>
        <dbReference type="EMBL" id="MDC8010981.1"/>
    </source>
</evidence>
<protein>
    <recommendedName>
        <fullName evidence="1">DNA-binding transcriptional repressor CapW winged helix-turn-helix domain-containing protein</fullName>
    </recommendedName>
</protein>
<evidence type="ECO:0000259" key="1">
    <source>
        <dbReference type="Pfam" id="PF26109"/>
    </source>
</evidence>
<dbReference type="InterPro" id="IPR059019">
    <property type="entry name" value="WHD_CapW"/>
</dbReference>
<keyword evidence="3" id="KW-1185">Reference proteome</keyword>
<dbReference type="RefSeq" id="WP_272841715.1">
    <property type="nucleotide sequence ID" value="NZ_JAOVZO020000001.1"/>
</dbReference>
<feature type="domain" description="DNA-binding transcriptional repressor CapW winged helix-turn-helix" evidence="1">
    <location>
        <begin position="10"/>
        <end position="89"/>
    </location>
</feature>
<organism evidence="2 3">
    <name type="scientific">Tahibacter soli</name>
    <dbReference type="NCBI Taxonomy" id="2983605"/>
    <lineage>
        <taxon>Bacteria</taxon>
        <taxon>Pseudomonadati</taxon>
        <taxon>Pseudomonadota</taxon>
        <taxon>Gammaproteobacteria</taxon>
        <taxon>Lysobacterales</taxon>
        <taxon>Rhodanobacteraceae</taxon>
        <taxon>Tahibacter</taxon>
    </lineage>
</organism>
<name>A0A9X3YGV1_9GAMM</name>
<sequence length="119" mass="13412">MQTEQLRWSVIQRLAFIEQRLYWEGRLQKVDLMEHFSISLPQASADIAQYQKMFPGNMGYDLGEKAFTPSSAFQPALTTPDARSYLSQLLLLADDAMDAKSSWLGSVPPMQPSRRSGVA</sequence>
<accession>A0A9X3YGV1</accession>
<proteinExistence type="predicted"/>
<evidence type="ECO:0000313" key="3">
    <source>
        <dbReference type="Proteomes" id="UP001139971"/>
    </source>
</evidence>
<dbReference type="Pfam" id="PF26109">
    <property type="entry name" value="WHD_BrxR"/>
    <property type="match status" value="1"/>
</dbReference>
<dbReference type="EMBL" id="JAOVZO020000001">
    <property type="protein sequence ID" value="MDC8010981.1"/>
    <property type="molecule type" value="Genomic_DNA"/>
</dbReference>
<dbReference type="AlphaFoldDB" id="A0A9X3YGV1"/>